<keyword evidence="2" id="KW-1185">Reference proteome</keyword>
<comment type="caution">
    <text evidence="1">The sequence shown here is derived from an EMBL/GenBank/DDBJ whole genome shotgun (WGS) entry which is preliminary data.</text>
</comment>
<name>A0AAI9TCP9_PENTH</name>
<organism evidence="1 2">
    <name type="scientific">Penicillium thymicola</name>
    <dbReference type="NCBI Taxonomy" id="293382"/>
    <lineage>
        <taxon>Eukaryota</taxon>
        <taxon>Fungi</taxon>
        <taxon>Dikarya</taxon>
        <taxon>Ascomycota</taxon>
        <taxon>Pezizomycotina</taxon>
        <taxon>Eurotiomycetes</taxon>
        <taxon>Eurotiomycetidae</taxon>
        <taxon>Eurotiales</taxon>
        <taxon>Aspergillaceae</taxon>
        <taxon>Penicillium</taxon>
    </lineage>
</organism>
<protein>
    <submittedName>
        <fullName evidence="1">Uncharacterized protein</fullName>
    </submittedName>
</protein>
<proteinExistence type="predicted"/>
<dbReference type="EMBL" id="LACB01000310">
    <property type="protein sequence ID" value="KAJ9484816.1"/>
    <property type="molecule type" value="Genomic_DNA"/>
</dbReference>
<dbReference type="Proteomes" id="UP001227192">
    <property type="component" value="Unassembled WGS sequence"/>
</dbReference>
<evidence type="ECO:0000313" key="2">
    <source>
        <dbReference type="Proteomes" id="UP001227192"/>
    </source>
</evidence>
<dbReference type="AlphaFoldDB" id="A0AAI9TCP9"/>
<evidence type="ECO:0000313" key="1">
    <source>
        <dbReference type="EMBL" id="KAJ9484816.1"/>
    </source>
</evidence>
<gene>
    <name evidence="1" type="ORF">VN97_g8548</name>
</gene>
<sequence>MYCDRRLLPSKKGARSDCH</sequence>
<accession>A0AAI9TCP9</accession>
<feature type="non-terminal residue" evidence="1">
    <location>
        <position position="19"/>
    </location>
</feature>
<reference evidence="1" key="2">
    <citation type="journal article" date="2016" name="Fungal Biol.">
        <title>Ochratoxin A production by Penicillium thymicola.</title>
        <authorList>
            <person name="Nguyen H.D.T."/>
            <person name="McMullin D.R."/>
            <person name="Ponomareva E."/>
            <person name="Riley R."/>
            <person name="Pomraning K.R."/>
            <person name="Baker S.E."/>
            <person name="Seifert K.A."/>
        </authorList>
    </citation>
    <scope>NUCLEOTIDE SEQUENCE</scope>
    <source>
        <strain evidence="1">DAOM 180753</strain>
    </source>
</reference>
<reference evidence="1" key="1">
    <citation type="submission" date="2015-06" db="EMBL/GenBank/DDBJ databases">
        <authorList>
            <person name="Nguyen H."/>
        </authorList>
    </citation>
    <scope>NUCLEOTIDE SEQUENCE</scope>
    <source>
        <strain evidence="1">DAOM 180753</strain>
    </source>
</reference>